<proteinExistence type="predicted"/>
<dbReference type="Proteomes" id="UP000680815">
    <property type="component" value="Unassembled WGS sequence"/>
</dbReference>
<dbReference type="EMBL" id="JAGIYZ010000004">
    <property type="protein sequence ID" value="MBP0463485.1"/>
    <property type="molecule type" value="Genomic_DNA"/>
</dbReference>
<feature type="chain" id="PRO_5045284548" evidence="1">
    <location>
        <begin position="31"/>
        <end position="332"/>
    </location>
</feature>
<accession>A0ABS4AQ53</accession>
<evidence type="ECO:0000256" key="1">
    <source>
        <dbReference type="SAM" id="SignalP"/>
    </source>
</evidence>
<comment type="caution">
    <text evidence="2">The sequence shown here is derived from an EMBL/GenBank/DDBJ whole genome shotgun (WGS) entry which is preliminary data.</text>
</comment>
<dbReference type="RefSeq" id="WP_209350875.1">
    <property type="nucleotide sequence ID" value="NZ_JAGIYZ010000004.1"/>
</dbReference>
<feature type="signal peptide" evidence="1">
    <location>
        <begin position="1"/>
        <end position="30"/>
    </location>
</feature>
<dbReference type="Pfam" id="PF04392">
    <property type="entry name" value="ABC_sub_bind"/>
    <property type="match status" value="1"/>
</dbReference>
<evidence type="ECO:0000313" key="3">
    <source>
        <dbReference type="Proteomes" id="UP000680815"/>
    </source>
</evidence>
<protein>
    <submittedName>
        <fullName evidence="2">ABC transporter substrate-binding protein</fullName>
    </submittedName>
</protein>
<sequence>MQRPDRQPRLPARRALLAALAAAPALPLHAQTLAARPLRIGYIVNGPERTIFEEKFELGMRENGYVVGRNLTIDYRHQLRPDHDLSDVMRSFVEARVDAIVCSTRGGVLAARAATTTIPIVFGATRDAIQDGLVQSLARPEGNVTGQSFHAGELTAKRIQLMREAFPEARRFAVIFNIYYPSQIQIDEAERAQAALGIELVFQGIAVPEGLEDAFADLRRRGIAALFVVSDVSTITSRVRLGETALRHRIPMVMSNKRYLTGGALMSYGPDISEGFRRAARQVVRAANGTPISFLPVENPTHFEFVIDLRAARTLGVEITQPMLARADDVIE</sequence>
<gene>
    <name evidence="2" type="ORF">J5Y09_06155</name>
</gene>
<keyword evidence="1" id="KW-0732">Signal</keyword>
<dbReference type="CDD" id="cd06325">
    <property type="entry name" value="PBP1_ABC_unchar_transporter"/>
    <property type="match status" value="1"/>
</dbReference>
<dbReference type="PANTHER" id="PTHR35271">
    <property type="entry name" value="ABC TRANSPORTER, SUBSTRATE-BINDING LIPOPROTEIN-RELATED"/>
    <property type="match status" value="1"/>
</dbReference>
<keyword evidence="3" id="KW-1185">Reference proteome</keyword>
<evidence type="ECO:0000313" key="2">
    <source>
        <dbReference type="EMBL" id="MBP0463485.1"/>
    </source>
</evidence>
<name>A0ABS4AQ53_9PROT</name>
<dbReference type="Gene3D" id="3.40.50.2300">
    <property type="match status" value="2"/>
</dbReference>
<organism evidence="2 3">
    <name type="scientific">Roseomonas nitratireducens</name>
    <dbReference type="NCBI Taxonomy" id="2820810"/>
    <lineage>
        <taxon>Bacteria</taxon>
        <taxon>Pseudomonadati</taxon>
        <taxon>Pseudomonadota</taxon>
        <taxon>Alphaproteobacteria</taxon>
        <taxon>Acetobacterales</taxon>
        <taxon>Roseomonadaceae</taxon>
        <taxon>Roseomonas</taxon>
    </lineage>
</organism>
<dbReference type="InterPro" id="IPR007487">
    <property type="entry name" value="ABC_transpt-TYRBP-like"/>
</dbReference>
<dbReference type="PANTHER" id="PTHR35271:SF1">
    <property type="entry name" value="ABC TRANSPORTER, SUBSTRATE-BINDING LIPOPROTEIN"/>
    <property type="match status" value="1"/>
</dbReference>
<reference evidence="2 3" key="1">
    <citation type="submission" date="2021-03" db="EMBL/GenBank/DDBJ databases">
        <authorList>
            <person name="So Y."/>
        </authorList>
    </citation>
    <scope>NUCLEOTIDE SEQUENCE [LARGE SCALE GENOMIC DNA]</scope>
    <source>
        <strain evidence="2 3">PWR1</strain>
    </source>
</reference>